<feature type="transmembrane region" description="Helical" evidence="8">
    <location>
        <begin position="48"/>
        <end position="66"/>
    </location>
</feature>
<dbReference type="Pfam" id="PF01578">
    <property type="entry name" value="Cytochrom_C_asm"/>
    <property type="match status" value="1"/>
</dbReference>
<dbReference type="Proteomes" id="UP001589733">
    <property type="component" value="Unassembled WGS sequence"/>
</dbReference>
<dbReference type="EMBL" id="JBHLYR010000060">
    <property type="protein sequence ID" value="MFB9994183.1"/>
    <property type="molecule type" value="Genomic_DNA"/>
</dbReference>
<dbReference type="InterPro" id="IPR045062">
    <property type="entry name" value="Cyt_c_biogenesis_CcsA/CcmC"/>
</dbReference>
<evidence type="ECO:0000256" key="3">
    <source>
        <dbReference type="ARBA" id="ARBA00016463"/>
    </source>
</evidence>
<keyword evidence="4 8" id="KW-0812">Transmembrane</keyword>
<dbReference type="PANTHER" id="PTHR30071:SF1">
    <property type="entry name" value="CYTOCHROME B_B6 PROTEIN-RELATED"/>
    <property type="match status" value="1"/>
</dbReference>
<name>A0ABV6B349_9DEIO</name>
<feature type="transmembrane region" description="Helical" evidence="8">
    <location>
        <begin position="78"/>
        <end position="98"/>
    </location>
</feature>
<feature type="transmembrane region" description="Helical" evidence="8">
    <location>
        <begin position="185"/>
        <end position="204"/>
    </location>
</feature>
<evidence type="ECO:0000313" key="10">
    <source>
        <dbReference type="EMBL" id="MFB9994183.1"/>
    </source>
</evidence>
<evidence type="ECO:0000256" key="7">
    <source>
        <dbReference type="ARBA" id="ARBA00023136"/>
    </source>
</evidence>
<feature type="transmembrane region" description="Helical" evidence="8">
    <location>
        <begin position="110"/>
        <end position="128"/>
    </location>
</feature>
<evidence type="ECO:0000259" key="9">
    <source>
        <dbReference type="Pfam" id="PF01578"/>
    </source>
</evidence>
<protein>
    <recommendedName>
        <fullName evidence="3">Heme exporter protein C</fullName>
    </recommendedName>
</protein>
<evidence type="ECO:0000313" key="11">
    <source>
        <dbReference type="Proteomes" id="UP001589733"/>
    </source>
</evidence>
<keyword evidence="5" id="KW-0201">Cytochrome c-type biogenesis</keyword>
<dbReference type="InterPro" id="IPR002541">
    <property type="entry name" value="Cyt_c_assembly"/>
</dbReference>
<dbReference type="PRINTS" id="PR01386">
    <property type="entry name" value="CCMCBIOGNSIS"/>
</dbReference>
<proteinExistence type="inferred from homology"/>
<comment type="subcellular location">
    <subcellularLocation>
        <location evidence="1">Membrane</location>
        <topology evidence="1">Multi-pass membrane protein</topology>
    </subcellularLocation>
</comment>
<evidence type="ECO:0000256" key="2">
    <source>
        <dbReference type="ARBA" id="ARBA00005840"/>
    </source>
</evidence>
<gene>
    <name evidence="10" type="primary">ccsA</name>
    <name evidence="10" type="ORF">ACFFLM_19695</name>
</gene>
<comment type="caution">
    <text evidence="10">The sequence shown here is derived from an EMBL/GenBank/DDBJ whole genome shotgun (WGS) entry which is preliminary data.</text>
</comment>
<dbReference type="PANTHER" id="PTHR30071">
    <property type="entry name" value="HEME EXPORTER PROTEIN C"/>
    <property type="match status" value="1"/>
</dbReference>
<evidence type="ECO:0000256" key="8">
    <source>
        <dbReference type="SAM" id="Phobius"/>
    </source>
</evidence>
<organism evidence="10 11">
    <name type="scientific">Deinococcus oregonensis</name>
    <dbReference type="NCBI Taxonomy" id="1805970"/>
    <lineage>
        <taxon>Bacteria</taxon>
        <taxon>Thermotogati</taxon>
        <taxon>Deinococcota</taxon>
        <taxon>Deinococci</taxon>
        <taxon>Deinococcales</taxon>
        <taxon>Deinococcaceae</taxon>
        <taxon>Deinococcus</taxon>
    </lineage>
</organism>
<comment type="similarity">
    <text evidence="2">Belongs to the CcmC/CycZ/HelC family.</text>
</comment>
<keyword evidence="6 8" id="KW-1133">Transmembrane helix</keyword>
<keyword evidence="7 8" id="KW-0472">Membrane</keyword>
<evidence type="ECO:0000256" key="5">
    <source>
        <dbReference type="ARBA" id="ARBA00022748"/>
    </source>
</evidence>
<evidence type="ECO:0000256" key="4">
    <source>
        <dbReference type="ARBA" id="ARBA00022692"/>
    </source>
</evidence>
<evidence type="ECO:0000256" key="6">
    <source>
        <dbReference type="ARBA" id="ARBA00022989"/>
    </source>
</evidence>
<feature type="transmembrane region" description="Helical" evidence="8">
    <location>
        <begin position="140"/>
        <end position="159"/>
    </location>
</feature>
<dbReference type="InterPro" id="IPR003557">
    <property type="entry name" value="Cyt_c_biogenesis_CcmC"/>
</dbReference>
<reference evidence="10 11" key="1">
    <citation type="submission" date="2024-09" db="EMBL/GenBank/DDBJ databases">
        <authorList>
            <person name="Sun Q."/>
            <person name="Mori K."/>
        </authorList>
    </citation>
    <scope>NUCLEOTIDE SEQUENCE [LARGE SCALE GENOMIC DNA]</scope>
    <source>
        <strain evidence="10 11">JCM 13503</strain>
    </source>
</reference>
<dbReference type="RefSeq" id="WP_380015166.1">
    <property type="nucleotide sequence ID" value="NZ_JBHLYR010000060.1"/>
</dbReference>
<evidence type="ECO:0000256" key="1">
    <source>
        <dbReference type="ARBA" id="ARBA00004141"/>
    </source>
</evidence>
<accession>A0ABV6B349</accession>
<sequence>MKDRVTTPLGAVTLLLLLLAVGLGLSSPLDVNQGSLVRLMFVHVPTAWVSYLAYGGTGLFGLLYLITRQRRWDRLAMASGELGVLFTVATIVGGMLWAKPTWGTYWVWDARLTTTALSLVVYGGYLLIRAMIDDPERRARVSAVVGIVGTLYVPINYMAVEWWRGVHQTQTLKLLGKVRFDAAPIYGWVLLIATAAFTLLYIYLLRVRGIVAARDEAREERELMNDLQGDLNGLTPQVSAAQGGLRG</sequence>
<feature type="domain" description="Cytochrome c assembly protein" evidence="9">
    <location>
        <begin position="9"/>
        <end position="167"/>
    </location>
</feature>
<keyword evidence="11" id="KW-1185">Reference proteome</keyword>